<dbReference type="EMBL" id="CP056066">
    <property type="protein sequence ID" value="UVC54256.1"/>
    <property type="molecule type" value="Genomic_DNA"/>
</dbReference>
<proteinExistence type="predicted"/>
<evidence type="ECO:0000313" key="1">
    <source>
        <dbReference type="EMBL" id="UVC54256.1"/>
    </source>
</evidence>
<name>A0A976SKI7_THEOR</name>
<sequence>MDDRCFTRVFENKGYSYRTEIKFMKPDHDDSIQNCTLGNADFLEESSVIDGLVELTGIERLKIGSLLSGDIHISDIPELDYTNVLEQKTRLVSDGCYFFSLQNGVVVFGLDRSHEIMKFISKGSPEDDMKVVYSDKLLSNIYTESRAKRRRNRRFNLSHICSITMTDTTYKVKLPEELSNLEVIETNTRLTSEPELLSTEEGWLLILLDKDKTLFHRKLSRSIKANTKCS</sequence>
<evidence type="ECO:0000313" key="2">
    <source>
        <dbReference type="Proteomes" id="UP000244803"/>
    </source>
</evidence>
<protein>
    <submittedName>
        <fullName evidence="1">Uncharacterized protein</fullName>
    </submittedName>
</protein>
<dbReference type="AlphaFoldDB" id="A0A976SKI7"/>
<reference evidence="1" key="1">
    <citation type="submission" date="2022-07" db="EMBL/GenBank/DDBJ databases">
        <title>Evaluation of T. orientalis genome assembly methods using nanopore sequencing and analysis of variation between genomes.</title>
        <authorList>
            <person name="Yam J."/>
            <person name="Micallef M.L."/>
            <person name="Liu M."/>
            <person name="Djordjevic S.P."/>
            <person name="Bogema D.R."/>
            <person name="Jenkins C."/>
        </authorList>
    </citation>
    <scope>NUCLEOTIDE SEQUENCE</scope>
    <source>
        <strain evidence="1">Fish Creek</strain>
    </source>
</reference>
<dbReference type="Proteomes" id="UP000244803">
    <property type="component" value="Chromosome 3"/>
</dbReference>
<organism evidence="1 2">
    <name type="scientific">Theileria orientalis</name>
    <dbReference type="NCBI Taxonomy" id="68886"/>
    <lineage>
        <taxon>Eukaryota</taxon>
        <taxon>Sar</taxon>
        <taxon>Alveolata</taxon>
        <taxon>Apicomplexa</taxon>
        <taxon>Aconoidasida</taxon>
        <taxon>Piroplasmida</taxon>
        <taxon>Theileriidae</taxon>
        <taxon>Theileria</taxon>
    </lineage>
</organism>
<accession>A0A976SKI7</accession>
<gene>
    <name evidence="1" type="ORF">MACJ_003792</name>
</gene>